<keyword evidence="2" id="KW-1185">Reference proteome</keyword>
<dbReference type="PROSITE" id="PS51186">
    <property type="entry name" value="GNAT"/>
    <property type="match status" value="1"/>
</dbReference>
<dbReference type="InterPro" id="IPR000182">
    <property type="entry name" value="GNAT_dom"/>
</dbReference>
<dbReference type="GO" id="GO:0016747">
    <property type="term" value="F:acyltransferase activity, transferring groups other than amino-acyl groups"/>
    <property type="evidence" value="ECO:0007669"/>
    <property type="project" value="InterPro"/>
</dbReference>
<sequence>MGFVVLPALVADVSAVYDVYFAAFKDNAITRALFPSVTTEDLINPESEFRKGHTAHVLQYWQDSLTQYTLKCVDSENGKVVGMALWDVYITPSTWKKGEIGWLQGKERERADALIGPLWDTREKMWNNERYLYCHVVAVHPDSQRRGIGELLVDYGKKIALQAHLPIYVESSQAAVKLYEKSGFRWLKERPVHKGVDLWPGRTDNNQENHDVPLFVWIPEGAEKLLPEAVKLA</sequence>
<dbReference type="EMBL" id="JYNV01000116">
    <property type="protein sequence ID" value="KZM26040.1"/>
    <property type="molecule type" value="Genomic_DNA"/>
</dbReference>
<dbReference type="AlphaFoldDB" id="A0A163IZ86"/>
<dbReference type="InterPro" id="IPR052523">
    <property type="entry name" value="Trichothecene_AcTrans"/>
</dbReference>
<dbReference type="STRING" id="5454.A0A163IZ86"/>
<comment type="caution">
    <text evidence="1">The sequence shown here is derived from an EMBL/GenBank/DDBJ whole genome shotgun (WGS) entry which is preliminary data.</text>
</comment>
<dbReference type="InterPro" id="IPR016181">
    <property type="entry name" value="Acyl_CoA_acyltransferase"/>
</dbReference>
<dbReference type="SUPFAM" id="SSF55729">
    <property type="entry name" value="Acyl-CoA N-acyltransferases (Nat)"/>
    <property type="match status" value="1"/>
</dbReference>
<dbReference type="Pfam" id="PF00583">
    <property type="entry name" value="Acetyltransf_1"/>
    <property type="match status" value="1"/>
</dbReference>
<dbReference type="OrthoDB" id="2115692at2759"/>
<evidence type="ECO:0000313" key="2">
    <source>
        <dbReference type="Proteomes" id="UP000076837"/>
    </source>
</evidence>
<dbReference type="PANTHER" id="PTHR42791">
    <property type="entry name" value="GNAT FAMILY ACETYLTRANSFERASE"/>
    <property type="match status" value="1"/>
</dbReference>
<proteinExistence type="predicted"/>
<dbReference type="PANTHER" id="PTHR42791:SF17">
    <property type="entry name" value="ACETYLTRANSFERASE, GNAT FAMILY FAMILY (AFU_ORTHOLOGUE AFUA_8G05690)"/>
    <property type="match status" value="1"/>
</dbReference>
<evidence type="ECO:0000313" key="1">
    <source>
        <dbReference type="EMBL" id="KZM26040.1"/>
    </source>
</evidence>
<gene>
    <name evidence="1" type="ORF">ST47_g2803</name>
</gene>
<dbReference type="Proteomes" id="UP000076837">
    <property type="component" value="Unassembled WGS sequence"/>
</dbReference>
<dbReference type="CDD" id="cd04301">
    <property type="entry name" value="NAT_SF"/>
    <property type="match status" value="1"/>
</dbReference>
<keyword evidence="1" id="KW-0808">Transferase</keyword>
<reference evidence="1 2" key="1">
    <citation type="journal article" date="2016" name="Sci. Rep.">
        <title>Draft genome sequencing and secretome analysis of fungal phytopathogen Ascochyta rabiei provides insight into the necrotrophic effector repertoire.</title>
        <authorList>
            <person name="Verma S."/>
            <person name="Gazara R.K."/>
            <person name="Nizam S."/>
            <person name="Parween S."/>
            <person name="Chattopadhyay D."/>
            <person name="Verma P.K."/>
        </authorList>
    </citation>
    <scope>NUCLEOTIDE SEQUENCE [LARGE SCALE GENOMIC DNA]</scope>
    <source>
        <strain evidence="1 2">ArDII</strain>
    </source>
</reference>
<accession>A0A163IZ86</accession>
<dbReference type="Gene3D" id="3.40.630.30">
    <property type="match status" value="1"/>
</dbReference>
<name>A0A163IZ86_DIDRA</name>
<organism evidence="1 2">
    <name type="scientific">Didymella rabiei</name>
    <name type="common">Chickpea ascochyta blight fungus</name>
    <name type="synonym">Mycosphaerella rabiei</name>
    <dbReference type="NCBI Taxonomy" id="5454"/>
    <lineage>
        <taxon>Eukaryota</taxon>
        <taxon>Fungi</taxon>
        <taxon>Dikarya</taxon>
        <taxon>Ascomycota</taxon>
        <taxon>Pezizomycotina</taxon>
        <taxon>Dothideomycetes</taxon>
        <taxon>Pleosporomycetidae</taxon>
        <taxon>Pleosporales</taxon>
        <taxon>Pleosporineae</taxon>
        <taxon>Didymellaceae</taxon>
        <taxon>Ascochyta</taxon>
    </lineage>
</organism>
<protein>
    <submittedName>
        <fullName evidence="1">N-acetyltransferase</fullName>
    </submittedName>
</protein>